<reference evidence="3" key="1">
    <citation type="submission" date="2022-12" db="EMBL/GenBank/DDBJ databases">
        <authorList>
            <person name="Mo P."/>
        </authorList>
    </citation>
    <scope>NUCLEOTIDE SEQUENCE [LARGE SCALE GENOMIC DNA]</scope>
    <source>
        <strain evidence="3">HUAS 3-15</strain>
    </source>
</reference>
<feature type="transmembrane region" description="Helical" evidence="1">
    <location>
        <begin position="89"/>
        <end position="111"/>
    </location>
</feature>
<keyword evidence="1" id="KW-1133">Transmembrane helix</keyword>
<evidence type="ECO:0000256" key="1">
    <source>
        <dbReference type="SAM" id="Phobius"/>
    </source>
</evidence>
<proteinExistence type="predicted"/>
<dbReference type="EMBL" id="CP115450">
    <property type="protein sequence ID" value="WBP88531.1"/>
    <property type="molecule type" value="Genomic_DNA"/>
</dbReference>
<dbReference type="Proteomes" id="UP001212821">
    <property type="component" value="Chromosome"/>
</dbReference>
<evidence type="ECO:0000313" key="2">
    <source>
        <dbReference type="EMBL" id="WBP88531.1"/>
    </source>
</evidence>
<keyword evidence="1" id="KW-0472">Membrane</keyword>
<sequence length="117" mass="12086">MAMGGRLVGAAVAGVLVLGGGVVAAEPAAAVPVVRVAGPASATGPAAVRTAPARQVRVGLRAHQITDHAASRRRHKTRRSLVGRALDAVFGWVAFVALVVLLIVVLLVYSIRRRKGR</sequence>
<keyword evidence="3" id="KW-1185">Reference proteome</keyword>
<gene>
    <name evidence="2" type="ORF">O1G21_23590</name>
</gene>
<evidence type="ECO:0000313" key="3">
    <source>
        <dbReference type="Proteomes" id="UP001212821"/>
    </source>
</evidence>
<dbReference type="RefSeq" id="WP_270146587.1">
    <property type="nucleotide sequence ID" value="NZ_CP115450.1"/>
</dbReference>
<accession>A0ABY7Q789</accession>
<name>A0ABY7Q789_9ACTN</name>
<organism evidence="2 3">
    <name type="scientific">Kitasatospora cathayae</name>
    <dbReference type="NCBI Taxonomy" id="3004092"/>
    <lineage>
        <taxon>Bacteria</taxon>
        <taxon>Bacillati</taxon>
        <taxon>Actinomycetota</taxon>
        <taxon>Actinomycetes</taxon>
        <taxon>Kitasatosporales</taxon>
        <taxon>Streptomycetaceae</taxon>
        <taxon>Kitasatospora</taxon>
    </lineage>
</organism>
<protein>
    <submittedName>
        <fullName evidence="2">Uncharacterized protein</fullName>
    </submittedName>
</protein>
<keyword evidence="1" id="KW-0812">Transmembrane</keyword>